<evidence type="ECO:0000313" key="4">
    <source>
        <dbReference type="Proteomes" id="UP000823388"/>
    </source>
</evidence>
<feature type="region of interest" description="Disordered" evidence="1">
    <location>
        <begin position="60"/>
        <end position="87"/>
    </location>
</feature>
<evidence type="ECO:0000313" key="3">
    <source>
        <dbReference type="EMBL" id="KAG2579576.1"/>
    </source>
</evidence>
<keyword evidence="2" id="KW-0732">Signal</keyword>
<proteinExistence type="predicted"/>
<gene>
    <name evidence="3" type="ORF">PVAP13_6NG271500</name>
</gene>
<sequence length="87" mass="9346">MAISSKTFAAVLIMLLLGTTCFVQVQLPVPTRARKLGARAPIVITRHHYPCTGRSVLQVPDEASKETEWTTNQGHSPGVGHDSPPGL</sequence>
<dbReference type="AlphaFoldDB" id="A0A8T0R2P8"/>
<protein>
    <submittedName>
        <fullName evidence="3">Uncharacterized protein</fullName>
    </submittedName>
</protein>
<organism evidence="3 4">
    <name type="scientific">Panicum virgatum</name>
    <name type="common">Blackwell switchgrass</name>
    <dbReference type="NCBI Taxonomy" id="38727"/>
    <lineage>
        <taxon>Eukaryota</taxon>
        <taxon>Viridiplantae</taxon>
        <taxon>Streptophyta</taxon>
        <taxon>Embryophyta</taxon>
        <taxon>Tracheophyta</taxon>
        <taxon>Spermatophyta</taxon>
        <taxon>Magnoliopsida</taxon>
        <taxon>Liliopsida</taxon>
        <taxon>Poales</taxon>
        <taxon>Poaceae</taxon>
        <taxon>PACMAD clade</taxon>
        <taxon>Panicoideae</taxon>
        <taxon>Panicodae</taxon>
        <taxon>Paniceae</taxon>
        <taxon>Panicinae</taxon>
        <taxon>Panicum</taxon>
        <taxon>Panicum sect. Hiantes</taxon>
    </lineage>
</organism>
<dbReference type="Proteomes" id="UP000823388">
    <property type="component" value="Chromosome 6N"/>
</dbReference>
<evidence type="ECO:0000256" key="2">
    <source>
        <dbReference type="SAM" id="SignalP"/>
    </source>
</evidence>
<feature type="signal peptide" evidence="2">
    <location>
        <begin position="1"/>
        <end position="21"/>
    </location>
</feature>
<feature type="chain" id="PRO_5035837461" evidence="2">
    <location>
        <begin position="22"/>
        <end position="87"/>
    </location>
</feature>
<accession>A0A8T0R2P8</accession>
<dbReference type="EMBL" id="CM029048">
    <property type="protein sequence ID" value="KAG2579576.1"/>
    <property type="molecule type" value="Genomic_DNA"/>
</dbReference>
<comment type="caution">
    <text evidence="3">The sequence shown here is derived from an EMBL/GenBank/DDBJ whole genome shotgun (WGS) entry which is preliminary data.</text>
</comment>
<name>A0A8T0R2P8_PANVG</name>
<keyword evidence="4" id="KW-1185">Reference proteome</keyword>
<evidence type="ECO:0000256" key="1">
    <source>
        <dbReference type="SAM" id="MobiDB-lite"/>
    </source>
</evidence>
<reference evidence="3" key="1">
    <citation type="submission" date="2020-05" db="EMBL/GenBank/DDBJ databases">
        <title>WGS assembly of Panicum virgatum.</title>
        <authorList>
            <person name="Lovell J.T."/>
            <person name="Jenkins J."/>
            <person name="Shu S."/>
            <person name="Juenger T.E."/>
            <person name="Schmutz J."/>
        </authorList>
    </citation>
    <scope>NUCLEOTIDE SEQUENCE</scope>
    <source>
        <strain evidence="3">AP13</strain>
    </source>
</reference>